<feature type="domain" description="Protein kinase" evidence="1">
    <location>
        <begin position="84"/>
        <end position="248"/>
    </location>
</feature>
<dbReference type="InterPro" id="IPR051681">
    <property type="entry name" value="Ser/Thr_Kinases-Pseudokinases"/>
</dbReference>
<dbReference type="AlphaFoldDB" id="A0A9N9AXY3"/>
<dbReference type="Pfam" id="PF07714">
    <property type="entry name" value="PK_Tyr_Ser-Thr"/>
    <property type="match status" value="1"/>
</dbReference>
<dbReference type="Proteomes" id="UP000789570">
    <property type="component" value="Unassembled WGS sequence"/>
</dbReference>
<reference evidence="2" key="1">
    <citation type="submission" date="2021-06" db="EMBL/GenBank/DDBJ databases">
        <authorList>
            <person name="Kallberg Y."/>
            <person name="Tangrot J."/>
            <person name="Rosling A."/>
        </authorList>
    </citation>
    <scope>NUCLEOTIDE SEQUENCE</scope>
    <source>
        <strain evidence="2">UK204</strain>
    </source>
</reference>
<keyword evidence="3" id="KW-1185">Reference proteome</keyword>
<dbReference type="InterPro" id="IPR000719">
    <property type="entry name" value="Prot_kinase_dom"/>
</dbReference>
<organism evidence="2 3">
    <name type="scientific">Funneliformis caledonium</name>
    <dbReference type="NCBI Taxonomy" id="1117310"/>
    <lineage>
        <taxon>Eukaryota</taxon>
        <taxon>Fungi</taxon>
        <taxon>Fungi incertae sedis</taxon>
        <taxon>Mucoromycota</taxon>
        <taxon>Glomeromycotina</taxon>
        <taxon>Glomeromycetes</taxon>
        <taxon>Glomerales</taxon>
        <taxon>Glomeraceae</taxon>
        <taxon>Funneliformis</taxon>
    </lineage>
</organism>
<evidence type="ECO:0000259" key="1">
    <source>
        <dbReference type="PROSITE" id="PS50011"/>
    </source>
</evidence>
<evidence type="ECO:0000313" key="3">
    <source>
        <dbReference type="Proteomes" id="UP000789570"/>
    </source>
</evidence>
<sequence length="248" mass="28661">MNFALKSEGTLKSKYNVTFGQCLECAKEQRSMGWCEKCESNAFKANFKNWTSGNLVIDDLIRHTQLNTSGSVDYLEYIEFEQFDLVEYKNKSGAFSTIYSAIWLEGPRRIWDHHAGLWTRNGPIKVALKRLNDSQNISKEYLNQLYEYHHCLQIGSIVDYFGITKDPTSNYMFVMSYYENDLYSYLDEAQGTICWRDTVEMLWEISGGIEYIHENGLIHGNLHGDFVLTSEELKCPTSGKCYCGKEQS</sequence>
<accession>A0A9N9AXY3</accession>
<proteinExistence type="predicted"/>
<dbReference type="EMBL" id="CAJVPQ010001296">
    <property type="protein sequence ID" value="CAG8544116.1"/>
    <property type="molecule type" value="Genomic_DNA"/>
</dbReference>
<comment type="caution">
    <text evidence="2">The sequence shown here is derived from an EMBL/GenBank/DDBJ whole genome shotgun (WGS) entry which is preliminary data.</text>
</comment>
<dbReference type="PANTHER" id="PTHR44329">
    <property type="entry name" value="SERINE/THREONINE-PROTEIN KINASE TNNI3K-RELATED"/>
    <property type="match status" value="1"/>
</dbReference>
<protein>
    <submittedName>
        <fullName evidence="2">3051_t:CDS:1</fullName>
    </submittedName>
</protein>
<dbReference type="OrthoDB" id="6718656at2759"/>
<feature type="non-terminal residue" evidence="2">
    <location>
        <position position="1"/>
    </location>
</feature>
<dbReference type="PROSITE" id="PS50011">
    <property type="entry name" value="PROTEIN_KINASE_DOM"/>
    <property type="match status" value="1"/>
</dbReference>
<gene>
    <name evidence="2" type="ORF">FCALED_LOCUS5787</name>
</gene>
<dbReference type="InterPro" id="IPR001245">
    <property type="entry name" value="Ser-Thr/Tyr_kinase_cat_dom"/>
</dbReference>
<dbReference type="InterPro" id="IPR011009">
    <property type="entry name" value="Kinase-like_dom_sf"/>
</dbReference>
<name>A0A9N9AXY3_9GLOM</name>
<dbReference type="GO" id="GO:0005524">
    <property type="term" value="F:ATP binding"/>
    <property type="evidence" value="ECO:0007669"/>
    <property type="project" value="InterPro"/>
</dbReference>
<dbReference type="SUPFAM" id="SSF56112">
    <property type="entry name" value="Protein kinase-like (PK-like)"/>
    <property type="match status" value="1"/>
</dbReference>
<evidence type="ECO:0000313" key="2">
    <source>
        <dbReference type="EMBL" id="CAG8544116.1"/>
    </source>
</evidence>
<dbReference type="GO" id="GO:0004674">
    <property type="term" value="F:protein serine/threonine kinase activity"/>
    <property type="evidence" value="ECO:0007669"/>
    <property type="project" value="TreeGrafter"/>
</dbReference>
<dbReference type="Gene3D" id="1.10.510.10">
    <property type="entry name" value="Transferase(Phosphotransferase) domain 1"/>
    <property type="match status" value="1"/>
</dbReference>